<name>A0A150XHA8_9BACT</name>
<keyword evidence="2 7" id="KW-0813">Transport</keyword>
<reference evidence="8 9" key="1">
    <citation type="submission" date="2016-01" db="EMBL/GenBank/DDBJ databases">
        <title>Genome sequencing of Roseivirga spongicola UST030701-084.</title>
        <authorList>
            <person name="Selvaratnam C."/>
            <person name="Thevarajoo S."/>
            <person name="Goh K.M."/>
            <person name="Ee R."/>
            <person name="Chan K.-G."/>
            <person name="Chong C.S."/>
        </authorList>
    </citation>
    <scope>NUCLEOTIDE SEQUENCE [LARGE SCALE GENOMIC DNA]</scope>
    <source>
        <strain evidence="8 9">UST030701-084</strain>
    </source>
</reference>
<dbReference type="SUPFAM" id="SSF47928">
    <property type="entry name" value="N-terminal domain of the delta subunit of the F1F0-ATP synthase"/>
    <property type="match status" value="1"/>
</dbReference>
<dbReference type="RefSeq" id="WP_068217184.1">
    <property type="nucleotide sequence ID" value="NZ_LRPC01000001.1"/>
</dbReference>
<accession>A0A150XHA8</accession>
<sequence length="189" mass="21773">MSEYRIASRYAKSLLDLAVEKKVLEEVNKDMQLLTGIAEESRDLVLMLKSPIISHDKKLSVLDKVFKGKVNDMTMSFFTILTKKHREAYLIPVAEEFHHQYNVFKGIEEATITTTFPLNDALRKEFINLVERISSKKVELTEKIDESLIGGFILKIGDRQIDDSINSKLKALRLEFTKTTTKRPIKVIR</sequence>
<comment type="caution">
    <text evidence="8">The sequence shown here is derived from an EMBL/GenBank/DDBJ whole genome shotgun (WGS) entry which is preliminary data.</text>
</comment>
<comment type="function">
    <text evidence="7">F(1)F(0) ATP synthase produces ATP from ADP in the presence of a proton or sodium gradient. F-type ATPases consist of two structural domains, F(1) containing the extramembraneous catalytic core and F(0) containing the membrane proton channel, linked together by a central stalk and a peripheral stalk. During catalysis, ATP synthesis in the catalytic domain of F(1) is coupled via a rotary mechanism of the central stalk subunits to proton translocation.</text>
</comment>
<dbReference type="InterPro" id="IPR000711">
    <property type="entry name" value="ATPase_OSCP/dsu"/>
</dbReference>
<proteinExistence type="inferred from homology"/>
<keyword evidence="7" id="KW-0139">CF(1)</keyword>
<keyword evidence="5 7" id="KW-0472">Membrane</keyword>
<evidence type="ECO:0000313" key="8">
    <source>
        <dbReference type="EMBL" id="KYG78102.1"/>
    </source>
</evidence>
<protein>
    <recommendedName>
        <fullName evidence="7">ATP synthase subunit delta</fullName>
    </recommendedName>
    <alternativeName>
        <fullName evidence="7">ATP synthase F(1) sector subunit delta</fullName>
    </alternativeName>
    <alternativeName>
        <fullName evidence="7">F-type ATPase subunit delta</fullName>
        <shortName evidence="7">F-ATPase subunit delta</shortName>
    </alternativeName>
</protein>
<comment type="subcellular location">
    <subcellularLocation>
        <location evidence="7">Cell membrane</location>
        <topology evidence="7">Peripheral membrane protein</topology>
    </subcellularLocation>
    <subcellularLocation>
        <location evidence="1">Membrane</location>
    </subcellularLocation>
</comment>
<gene>
    <name evidence="7" type="primary">atpH</name>
    <name evidence="8" type="ORF">AWW68_04865</name>
</gene>
<dbReference type="GO" id="GO:0045259">
    <property type="term" value="C:proton-transporting ATP synthase complex"/>
    <property type="evidence" value="ECO:0007669"/>
    <property type="project" value="UniProtKB-KW"/>
</dbReference>
<keyword evidence="7" id="KW-1003">Cell membrane</keyword>
<dbReference type="NCBIfam" id="TIGR01145">
    <property type="entry name" value="ATP_synt_delta"/>
    <property type="match status" value="1"/>
</dbReference>
<keyword evidence="4 7" id="KW-0406">Ion transport</keyword>
<dbReference type="Proteomes" id="UP000075606">
    <property type="component" value="Unassembled WGS sequence"/>
</dbReference>
<keyword evidence="6 7" id="KW-0066">ATP synthesis</keyword>
<dbReference type="EMBL" id="LRPC01000001">
    <property type="protein sequence ID" value="KYG78102.1"/>
    <property type="molecule type" value="Genomic_DNA"/>
</dbReference>
<dbReference type="GO" id="GO:0005886">
    <property type="term" value="C:plasma membrane"/>
    <property type="evidence" value="ECO:0007669"/>
    <property type="project" value="UniProtKB-SubCell"/>
</dbReference>
<keyword evidence="3 7" id="KW-0375">Hydrogen ion transport</keyword>
<evidence type="ECO:0000256" key="4">
    <source>
        <dbReference type="ARBA" id="ARBA00023065"/>
    </source>
</evidence>
<organism evidence="8 9">
    <name type="scientific">Roseivirga spongicola</name>
    <dbReference type="NCBI Taxonomy" id="333140"/>
    <lineage>
        <taxon>Bacteria</taxon>
        <taxon>Pseudomonadati</taxon>
        <taxon>Bacteroidota</taxon>
        <taxon>Cytophagia</taxon>
        <taxon>Cytophagales</taxon>
        <taxon>Roseivirgaceae</taxon>
        <taxon>Roseivirga</taxon>
    </lineage>
</organism>
<dbReference type="OrthoDB" id="9802471at2"/>
<evidence type="ECO:0000256" key="1">
    <source>
        <dbReference type="ARBA" id="ARBA00004370"/>
    </source>
</evidence>
<dbReference type="InterPro" id="IPR020781">
    <property type="entry name" value="ATPase_OSCP/d_CS"/>
</dbReference>
<dbReference type="PROSITE" id="PS00389">
    <property type="entry name" value="ATPASE_DELTA"/>
    <property type="match status" value="1"/>
</dbReference>
<evidence type="ECO:0000256" key="7">
    <source>
        <dbReference type="HAMAP-Rule" id="MF_01416"/>
    </source>
</evidence>
<dbReference type="InterPro" id="IPR026015">
    <property type="entry name" value="ATP_synth_OSCP/delta_N_sf"/>
</dbReference>
<dbReference type="STRING" id="333140.AWW68_04865"/>
<dbReference type="PRINTS" id="PR00125">
    <property type="entry name" value="ATPASEDELTA"/>
</dbReference>
<keyword evidence="9" id="KW-1185">Reference proteome</keyword>
<dbReference type="PANTHER" id="PTHR11910">
    <property type="entry name" value="ATP SYNTHASE DELTA CHAIN"/>
    <property type="match status" value="1"/>
</dbReference>
<comment type="function">
    <text evidence="7">This protein is part of the stalk that links CF(0) to CF(1). It either transmits conformational changes from CF(0) to CF(1) or is implicated in proton conduction.</text>
</comment>
<evidence type="ECO:0000256" key="6">
    <source>
        <dbReference type="ARBA" id="ARBA00023310"/>
    </source>
</evidence>
<dbReference type="GO" id="GO:0046933">
    <property type="term" value="F:proton-transporting ATP synthase activity, rotational mechanism"/>
    <property type="evidence" value="ECO:0007669"/>
    <property type="project" value="UniProtKB-UniRule"/>
</dbReference>
<evidence type="ECO:0000313" key="9">
    <source>
        <dbReference type="Proteomes" id="UP000075606"/>
    </source>
</evidence>
<evidence type="ECO:0000256" key="5">
    <source>
        <dbReference type="ARBA" id="ARBA00023136"/>
    </source>
</evidence>
<comment type="similarity">
    <text evidence="7">Belongs to the ATPase delta chain family.</text>
</comment>
<dbReference type="AlphaFoldDB" id="A0A150XHA8"/>
<dbReference type="Pfam" id="PF00213">
    <property type="entry name" value="OSCP"/>
    <property type="match status" value="1"/>
</dbReference>
<dbReference type="Gene3D" id="1.10.520.20">
    <property type="entry name" value="N-terminal domain of the delta subunit of the F1F0-ATP synthase"/>
    <property type="match status" value="1"/>
</dbReference>
<evidence type="ECO:0000256" key="2">
    <source>
        <dbReference type="ARBA" id="ARBA00022448"/>
    </source>
</evidence>
<dbReference type="HAMAP" id="MF_01416">
    <property type="entry name" value="ATP_synth_delta_bact"/>
    <property type="match status" value="1"/>
</dbReference>
<evidence type="ECO:0000256" key="3">
    <source>
        <dbReference type="ARBA" id="ARBA00022781"/>
    </source>
</evidence>